<evidence type="ECO:0000313" key="3">
    <source>
        <dbReference type="Proteomes" id="UP000268093"/>
    </source>
</evidence>
<dbReference type="AlphaFoldDB" id="A0A433DBM5"/>
<evidence type="ECO:0008006" key="4">
    <source>
        <dbReference type="Google" id="ProtNLM"/>
    </source>
</evidence>
<dbReference type="Proteomes" id="UP000268093">
    <property type="component" value="Unassembled WGS sequence"/>
</dbReference>
<feature type="chain" id="PRO_5019372966" description="Secreted protein" evidence="1">
    <location>
        <begin position="18"/>
        <end position="83"/>
    </location>
</feature>
<keyword evidence="1" id="KW-0732">Signal</keyword>
<dbReference type="EMBL" id="RBNI01003538">
    <property type="protein sequence ID" value="RUP48248.1"/>
    <property type="molecule type" value="Genomic_DNA"/>
</dbReference>
<sequence length="83" mass="9183">MVLLALAISISLRKVSSALFMVPRMLEVPLSRLAMLLAPFSRIPLELLVTPLSSQLLLLELPRSALSSSARVPQGRLMRRSCR</sequence>
<gene>
    <name evidence="2" type="ORF">BC936DRAFT_144795</name>
</gene>
<evidence type="ECO:0000313" key="2">
    <source>
        <dbReference type="EMBL" id="RUP48248.1"/>
    </source>
</evidence>
<feature type="signal peptide" evidence="1">
    <location>
        <begin position="1"/>
        <end position="17"/>
    </location>
</feature>
<proteinExistence type="predicted"/>
<organism evidence="2 3">
    <name type="scientific">Jimgerdemannia flammicorona</name>
    <dbReference type="NCBI Taxonomy" id="994334"/>
    <lineage>
        <taxon>Eukaryota</taxon>
        <taxon>Fungi</taxon>
        <taxon>Fungi incertae sedis</taxon>
        <taxon>Mucoromycota</taxon>
        <taxon>Mucoromycotina</taxon>
        <taxon>Endogonomycetes</taxon>
        <taxon>Endogonales</taxon>
        <taxon>Endogonaceae</taxon>
        <taxon>Jimgerdemannia</taxon>
    </lineage>
</organism>
<evidence type="ECO:0000256" key="1">
    <source>
        <dbReference type="SAM" id="SignalP"/>
    </source>
</evidence>
<reference evidence="2 3" key="1">
    <citation type="journal article" date="2018" name="New Phytol.">
        <title>Phylogenomics of Endogonaceae and evolution of mycorrhizas within Mucoromycota.</title>
        <authorList>
            <person name="Chang Y."/>
            <person name="Desiro A."/>
            <person name="Na H."/>
            <person name="Sandor L."/>
            <person name="Lipzen A."/>
            <person name="Clum A."/>
            <person name="Barry K."/>
            <person name="Grigoriev I.V."/>
            <person name="Martin F.M."/>
            <person name="Stajich J.E."/>
            <person name="Smith M.E."/>
            <person name="Bonito G."/>
            <person name="Spatafora J.W."/>
        </authorList>
    </citation>
    <scope>NUCLEOTIDE SEQUENCE [LARGE SCALE GENOMIC DNA]</scope>
    <source>
        <strain evidence="2 3">GMNB39</strain>
    </source>
</reference>
<name>A0A433DBM5_9FUNG</name>
<protein>
    <recommendedName>
        <fullName evidence="4">Secreted protein</fullName>
    </recommendedName>
</protein>
<comment type="caution">
    <text evidence="2">The sequence shown here is derived from an EMBL/GenBank/DDBJ whole genome shotgun (WGS) entry which is preliminary data.</text>
</comment>
<keyword evidence="3" id="KW-1185">Reference proteome</keyword>
<accession>A0A433DBM5</accession>